<evidence type="ECO:0008006" key="5">
    <source>
        <dbReference type="Google" id="ProtNLM"/>
    </source>
</evidence>
<gene>
    <name evidence="3" type="ORF">KP509_23G035900</name>
</gene>
<dbReference type="Proteomes" id="UP000825935">
    <property type="component" value="Chromosome 23"/>
</dbReference>
<evidence type="ECO:0000256" key="2">
    <source>
        <dbReference type="SAM" id="SignalP"/>
    </source>
</evidence>
<feature type="transmembrane region" description="Helical" evidence="1">
    <location>
        <begin position="211"/>
        <end position="230"/>
    </location>
</feature>
<protein>
    <recommendedName>
        <fullName evidence="5">Transmembrane protein</fullName>
    </recommendedName>
</protein>
<keyword evidence="2" id="KW-0732">Signal</keyword>
<feature type="chain" id="PRO_5035822364" description="Transmembrane protein" evidence="2">
    <location>
        <begin position="26"/>
        <end position="350"/>
    </location>
</feature>
<feature type="signal peptide" evidence="2">
    <location>
        <begin position="1"/>
        <end position="25"/>
    </location>
</feature>
<dbReference type="EMBL" id="CM035428">
    <property type="protein sequence ID" value="KAH7301646.1"/>
    <property type="molecule type" value="Genomic_DNA"/>
</dbReference>
<comment type="caution">
    <text evidence="3">The sequence shown here is derived from an EMBL/GenBank/DDBJ whole genome shotgun (WGS) entry which is preliminary data.</text>
</comment>
<reference evidence="3 4" key="1">
    <citation type="submission" date="2021-08" db="EMBL/GenBank/DDBJ databases">
        <title>WGS assembly of Ceratopteris richardii.</title>
        <authorList>
            <person name="Marchant D.B."/>
            <person name="Chen G."/>
            <person name="Jenkins J."/>
            <person name="Shu S."/>
            <person name="Leebens-Mack J."/>
            <person name="Grimwood J."/>
            <person name="Schmutz J."/>
            <person name="Soltis P."/>
            <person name="Soltis D."/>
            <person name="Chen Z.-H."/>
        </authorList>
    </citation>
    <scope>NUCLEOTIDE SEQUENCE [LARGE SCALE GENOMIC DNA]</scope>
    <source>
        <strain evidence="3">Whitten #5841</strain>
        <tissue evidence="3">Leaf</tissue>
    </source>
</reference>
<proteinExistence type="predicted"/>
<keyword evidence="1" id="KW-1133">Transmembrane helix</keyword>
<organism evidence="3 4">
    <name type="scientific">Ceratopteris richardii</name>
    <name type="common">Triangle waterfern</name>
    <dbReference type="NCBI Taxonomy" id="49495"/>
    <lineage>
        <taxon>Eukaryota</taxon>
        <taxon>Viridiplantae</taxon>
        <taxon>Streptophyta</taxon>
        <taxon>Embryophyta</taxon>
        <taxon>Tracheophyta</taxon>
        <taxon>Polypodiopsida</taxon>
        <taxon>Polypodiidae</taxon>
        <taxon>Polypodiales</taxon>
        <taxon>Pteridineae</taxon>
        <taxon>Pteridaceae</taxon>
        <taxon>Parkerioideae</taxon>
        <taxon>Ceratopteris</taxon>
    </lineage>
</organism>
<dbReference type="AlphaFoldDB" id="A0A8T2RYQ4"/>
<keyword evidence="1" id="KW-0812">Transmembrane</keyword>
<name>A0A8T2RYQ4_CERRI</name>
<evidence type="ECO:0000313" key="3">
    <source>
        <dbReference type="EMBL" id="KAH7301646.1"/>
    </source>
</evidence>
<keyword evidence="4" id="KW-1185">Reference proteome</keyword>
<sequence>MSSVCALRISLVFLWLASLRCSLSGGALQSSPPFDDFVLFGQIHTFSFMKAVSCRPRLFVELGGRVWIHDLESQYYIFHLPVMNYSEMKGQLSLIACDQSPTKLWSKPFSVQSDVGACRLDIFDSAQNYIAQKGSRNHMQAIIVRRGKTLQNVIELNSTHLFEKDIGETFHKAERLSPDARAKFTSKVFLKMPHGARPHLKEQVYRNKAKWSINFVVVIFAFISLLIAVLHKDISVSETTVSAGDDATSESARSSEQDLAAWQLWMRNNTDADGYSFDSSYGNDFPYADEDWLENAWTAAEQYLKDAIENTCHGAYFSYNCTVPQQGTPEPAMGRWNRDNAGRLIRQLWS</sequence>
<keyword evidence="1" id="KW-0472">Membrane</keyword>
<evidence type="ECO:0000313" key="4">
    <source>
        <dbReference type="Proteomes" id="UP000825935"/>
    </source>
</evidence>
<dbReference type="OrthoDB" id="1929940at2759"/>
<accession>A0A8T2RYQ4</accession>
<evidence type="ECO:0000256" key="1">
    <source>
        <dbReference type="SAM" id="Phobius"/>
    </source>
</evidence>